<evidence type="ECO:0000256" key="4">
    <source>
        <dbReference type="ARBA" id="ARBA00023125"/>
    </source>
</evidence>
<dbReference type="Proteomes" id="UP000503164">
    <property type="component" value="Chromosome"/>
</dbReference>
<dbReference type="InterPro" id="IPR013325">
    <property type="entry name" value="RNA_pol_sigma_r2"/>
</dbReference>
<dbReference type="PROSITE" id="PS01063">
    <property type="entry name" value="SIGMA70_ECF"/>
    <property type="match status" value="1"/>
</dbReference>
<dbReference type="Pfam" id="PF08281">
    <property type="entry name" value="Sigma70_r4_2"/>
    <property type="match status" value="1"/>
</dbReference>
<feature type="domain" description="RNA polymerase sigma factor 70 region 4 type 2" evidence="8">
    <location>
        <begin position="214"/>
        <end position="266"/>
    </location>
</feature>
<dbReference type="NCBIfam" id="TIGR02937">
    <property type="entry name" value="sigma70-ECF"/>
    <property type="match status" value="1"/>
</dbReference>
<gene>
    <name evidence="9" type="ORF">GW570_01515</name>
</gene>
<dbReference type="EMBL" id="CP048049">
    <property type="protein sequence ID" value="QIS43865.1"/>
    <property type="molecule type" value="Genomic_DNA"/>
</dbReference>
<name>A0AAE6XP15_9MICO</name>
<dbReference type="InterPro" id="IPR013324">
    <property type="entry name" value="RNA_pol_sigma_r3/r4-like"/>
</dbReference>
<dbReference type="InterPro" id="IPR000838">
    <property type="entry name" value="RNA_pol_sigma70_ECF_CS"/>
</dbReference>
<proteinExistence type="inferred from homology"/>
<comment type="similarity">
    <text evidence="1 6">Belongs to the sigma-70 factor family. ECF subfamily.</text>
</comment>
<evidence type="ECO:0000313" key="9">
    <source>
        <dbReference type="EMBL" id="QIS43865.1"/>
    </source>
</evidence>
<evidence type="ECO:0000259" key="8">
    <source>
        <dbReference type="Pfam" id="PF08281"/>
    </source>
</evidence>
<organism evidence="9 10">
    <name type="scientific">Clavibacter capsici</name>
    <dbReference type="NCBI Taxonomy" id="1874630"/>
    <lineage>
        <taxon>Bacteria</taxon>
        <taxon>Bacillati</taxon>
        <taxon>Actinomycetota</taxon>
        <taxon>Actinomycetes</taxon>
        <taxon>Micrococcales</taxon>
        <taxon>Microbacteriaceae</taxon>
        <taxon>Clavibacter</taxon>
    </lineage>
</organism>
<dbReference type="InterPro" id="IPR007627">
    <property type="entry name" value="RNA_pol_sigma70_r2"/>
</dbReference>
<reference evidence="9 10" key="1">
    <citation type="journal article" date="2020" name="Mol. Plant Pathol.">
        <title>Plasmid composition and the chpG gene determine the virulence level of Clavibacter capsici natural isolates in pepper.</title>
        <authorList>
            <person name="Hwang I.S."/>
            <person name="Lee H.M."/>
            <person name="Oh E.J."/>
            <person name="Lee S."/>
            <person name="Heu S."/>
            <person name="Oh C.S."/>
        </authorList>
    </citation>
    <scope>NUCLEOTIDE SEQUENCE [LARGE SCALE GENOMIC DNA]</scope>
    <source>
        <strain evidence="9 10">1101</strain>
    </source>
</reference>
<dbReference type="InterPro" id="IPR013249">
    <property type="entry name" value="RNA_pol_sigma70_r4_t2"/>
</dbReference>
<keyword evidence="10" id="KW-1185">Reference proteome</keyword>
<dbReference type="GO" id="GO:0003677">
    <property type="term" value="F:DNA binding"/>
    <property type="evidence" value="ECO:0007669"/>
    <property type="project" value="UniProtKB-KW"/>
</dbReference>
<dbReference type="CDD" id="cd06171">
    <property type="entry name" value="Sigma70_r4"/>
    <property type="match status" value="1"/>
</dbReference>
<accession>A0AAE6XP15</accession>
<keyword evidence="5 6" id="KW-0804">Transcription</keyword>
<evidence type="ECO:0000256" key="1">
    <source>
        <dbReference type="ARBA" id="ARBA00010641"/>
    </source>
</evidence>
<keyword evidence="3 6" id="KW-0731">Sigma factor</keyword>
<dbReference type="InterPro" id="IPR036388">
    <property type="entry name" value="WH-like_DNA-bd_sf"/>
</dbReference>
<dbReference type="Gene3D" id="1.10.1740.10">
    <property type="match status" value="1"/>
</dbReference>
<protein>
    <recommendedName>
        <fullName evidence="6">RNA polymerase sigma factor</fullName>
    </recommendedName>
</protein>
<dbReference type="SUPFAM" id="SSF88659">
    <property type="entry name" value="Sigma3 and sigma4 domains of RNA polymerase sigma factors"/>
    <property type="match status" value="1"/>
</dbReference>
<evidence type="ECO:0000259" key="7">
    <source>
        <dbReference type="Pfam" id="PF04542"/>
    </source>
</evidence>
<dbReference type="SUPFAM" id="SSF88946">
    <property type="entry name" value="Sigma2 domain of RNA polymerase sigma factors"/>
    <property type="match status" value="1"/>
</dbReference>
<dbReference type="InterPro" id="IPR039425">
    <property type="entry name" value="RNA_pol_sigma-70-like"/>
</dbReference>
<evidence type="ECO:0000256" key="2">
    <source>
        <dbReference type="ARBA" id="ARBA00023015"/>
    </source>
</evidence>
<dbReference type="InterPro" id="IPR014284">
    <property type="entry name" value="RNA_pol_sigma-70_dom"/>
</dbReference>
<evidence type="ECO:0000256" key="5">
    <source>
        <dbReference type="ARBA" id="ARBA00023163"/>
    </source>
</evidence>
<evidence type="ECO:0000256" key="3">
    <source>
        <dbReference type="ARBA" id="ARBA00023082"/>
    </source>
</evidence>
<keyword evidence="4 6" id="KW-0238">DNA-binding</keyword>
<evidence type="ECO:0000256" key="6">
    <source>
        <dbReference type="RuleBase" id="RU000716"/>
    </source>
</evidence>
<dbReference type="AlphaFoldDB" id="A0AAE6XP15"/>
<dbReference type="GO" id="GO:0006950">
    <property type="term" value="P:response to stress"/>
    <property type="evidence" value="ECO:0007669"/>
    <property type="project" value="UniProtKB-ARBA"/>
</dbReference>
<dbReference type="GO" id="GO:0016987">
    <property type="term" value="F:sigma factor activity"/>
    <property type="evidence" value="ECO:0007669"/>
    <property type="project" value="UniProtKB-KW"/>
</dbReference>
<sequence>MGRAPVEGIAVPAGCPARQGDGPGVRLVPHVQLSSRRERPGFAARPPGGIRRALSGHAARGPCGRRACSVRGAAGHTCRGRRDRLEAIIGTDQDPLLHAADATLASRAADGDVQAFAQLARRHGPLMRVYAARILGSDIESDDVVQESFLTGWRRLGELESPAGIRAWLIRIVTHKAIDRIRVRRHHDDIDDWDPPAPAARGPERIVETRLQLDAVWDAVGRLPDDQRRCWLLRETAGLSYQEIADELDLPLSTVRGLLARARRFLLRELEAWR</sequence>
<dbReference type="PANTHER" id="PTHR43133">
    <property type="entry name" value="RNA POLYMERASE ECF-TYPE SIGMA FACTO"/>
    <property type="match status" value="1"/>
</dbReference>
<dbReference type="Pfam" id="PF04542">
    <property type="entry name" value="Sigma70_r2"/>
    <property type="match status" value="1"/>
</dbReference>
<evidence type="ECO:0000313" key="10">
    <source>
        <dbReference type="Proteomes" id="UP000503164"/>
    </source>
</evidence>
<dbReference type="GO" id="GO:0006352">
    <property type="term" value="P:DNA-templated transcription initiation"/>
    <property type="evidence" value="ECO:0007669"/>
    <property type="project" value="InterPro"/>
</dbReference>
<dbReference type="PANTHER" id="PTHR43133:SF8">
    <property type="entry name" value="RNA POLYMERASE SIGMA FACTOR HI_1459-RELATED"/>
    <property type="match status" value="1"/>
</dbReference>
<feature type="domain" description="RNA polymerase sigma-70 region 2" evidence="7">
    <location>
        <begin position="119"/>
        <end position="185"/>
    </location>
</feature>
<keyword evidence="2 6" id="KW-0805">Transcription regulation</keyword>
<dbReference type="Gene3D" id="1.10.10.10">
    <property type="entry name" value="Winged helix-like DNA-binding domain superfamily/Winged helix DNA-binding domain"/>
    <property type="match status" value="1"/>
</dbReference>